<reference evidence="2 3" key="1">
    <citation type="journal article" date="2012" name="Nature">
        <title>Repeated polyploidization of Gossypium genomes and the evolution of spinnable cotton fibres.</title>
        <authorList>
            <person name="Paterson A.H."/>
            <person name="Wendel J.F."/>
            <person name="Gundlach H."/>
            <person name="Guo H."/>
            <person name="Jenkins J."/>
            <person name="Jin D."/>
            <person name="Llewellyn D."/>
            <person name="Showmaker K.C."/>
            <person name="Shu S."/>
            <person name="Udall J."/>
            <person name="Yoo M.J."/>
            <person name="Byers R."/>
            <person name="Chen W."/>
            <person name="Doron-Faigenboim A."/>
            <person name="Duke M.V."/>
            <person name="Gong L."/>
            <person name="Grimwood J."/>
            <person name="Grover C."/>
            <person name="Grupp K."/>
            <person name="Hu G."/>
            <person name="Lee T.H."/>
            <person name="Li J."/>
            <person name="Lin L."/>
            <person name="Liu T."/>
            <person name="Marler B.S."/>
            <person name="Page J.T."/>
            <person name="Roberts A.W."/>
            <person name="Romanel E."/>
            <person name="Sanders W.S."/>
            <person name="Szadkowski E."/>
            <person name="Tan X."/>
            <person name="Tang H."/>
            <person name="Xu C."/>
            <person name="Wang J."/>
            <person name="Wang Z."/>
            <person name="Zhang D."/>
            <person name="Zhang L."/>
            <person name="Ashrafi H."/>
            <person name="Bedon F."/>
            <person name="Bowers J.E."/>
            <person name="Brubaker C.L."/>
            <person name="Chee P.W."/>
            <person name="Das S."/>
            <person name="Gingle A.R."/>
            <person name="Haigler C.H."/>
            <person name="Harker D."/>
            <person name="Hoffmann L.V."/>
            <person name="Hovav R."/>
            <person name="Jones D.C."/>
            <person name="Lemke C."/>
            <person name="Mansoor S."/>
            <person name="ur Rahman M."/>
            <person name="Rainville L.N."/>
            <person name="Rambani A."/>
            <person name="Reddy U.K."/>
            <person name="Rong J.K."/>
            <person name="Saranga Y."/>
            <person name="Scheffler B.E."/>
            <person name="Scheffler J.A."/>
            <person name="Stelly D.M."/>
            <person name="Triplett B.A."/>
            <person name="Van Deynze A."/>
            <person name="Vaslin M.F."/>
            <person name="Waghmare V.N."/>
            <person name="Walford S.A."/>
            <person name="Wright R.J."/>
            <person name="Zaki E.A."/>
            <person name="Zhang T."/>
            <person name="Dennis E.S."/>
            <person name="Mayer K.F."/>
            <person name="Peterson D.G."/>
            <person name="Rokhsar D.S."/>
            <person name="Wang X."/>
            <person name="Schmutz J."/>
        </authorList>
    </citation>
    <scope>NUCLEOTIDE SEQUENCE [LARGE SCALE GENOMIC DNA]</scope>
</reference>
<dbReference type="AlphaFoldDB" id="A0A0D2S867"/>
<dbReference type="Gramene" id="KJB37926">
    <property type="protein sequence ID" value="KJB37926"/>
    <property type="gene ID" value="B456_006G226800"/>
</dbReference>
<keyword evidence="1" id="KW-1133">Transmembrane helix</keyword>
<dbReference type="Proteomes" id="UP000032304">
    <property type="component" value="Chromosome 6"/>
</dbReference>
<feature type="transmembrane region" description="Helical" evidence="1">
    <location>
        <begin position="25"/>
        <end position="53"/>
    </location>
</feature>
<dbReference type="KEGG" id="gra:105800412"/>
<evidence type="ECO:0000313" key="3">
    <source>
        <dbReference type="Proteomes" id="UP000032304"/>
    </source>
</evidence>
<accession>A0A0D2S867</accession>
<name>A0A0D2S867_GOSRA</name>
<keyword evidence="1" id="KW-0472">Membrane</keyword>
<dbReference type="EMBL" id="CM001745">
    <property type="protein sequence ID" value="KJB37926.1"/>
    <property type="molecule type" value="Genomic_DNA"/>
</dbReference>
<proteinExistence type="predicted"/>
<organism evidence="2 3">
    <name type="scientific">Gossypium raimondii</name>
    <name type="common">Peruvian cotton</name>
    <name type="synonym">Gossypium klotzschianum subsp. raimondii</name>
    <dbReference type="NCBI Taxonomy" id="29730"/>
    <lineage>
        <taxon>Eukaryota</taxon>
        <taxon>Viridiplantae</taxon>
        <taxon>Streptophyta</taxon>
        <taxon>Embryophyta</taxon>
        <taxon>Tracheophyta</taxon>
        <taxon>Spermatophyta</taxon>
        <taxon>Magnoliopsida</taxon>
        <taxon>eudicotyledons</taxon>
        <taxon>Gunneridae</taxon>
        <taxon>Pentapetalae</taxon>
        <taxon>rosids</taxon>
        <taxon>malvids</taxon>
        <taxon>Malvales</taxon>
        <taxon>Malvaceae</taxon>
        <taxon>Malvoideae</taxon>
        <taxon>Gossypium</taxon>
    </lineage>
</organism>
<sequence>MILCTFQPRLSSLQLLGQYFKLGSFLFRFSLCYIQSILTVCFLTYGSFVSFFLCSKMKMHCDDDDDYVNGETKPGSRPFSLRQFVVDARRKDIFQCWPFPKKYLQVCMKYGITNVLPPFELCINPSTRAMNKNIGQTCSDQQCKDHVSFENKAVLQEKLIKDECNCYYDQMLLSNTPCNESNLNFDHTSVVTVPVTRESSSVQGSNPHVHWRIDTVSPKKTRHKQKKRKGRQKKRLMSDILARAKPCTLEDYSIRCNSITLSNDDEEAIDDKLSSKDVRVLTIKFGGCISKTWNIN</sequence>
<evidence type="ECO:0000313" key="2">
    <source>
        <dbReference type="EMBL" id="KJB37926.1"/>
    </source>
</evidence>
<keyword evidence="1" id="KW-0812">Transmembrane</keyword>
<dbReference type="OrthoDB" id="1929441at2759"/>
<dbReference type="PANTHER" id="PTHR35767:SF11">
    <property type="match status" value="1"/>
</dbReference>
<dbReference type="PANTHER" id="PTHR35767">
    <property type="entry name" value="HAPLESS PROTEIN"/>
    <property type="match status" value="1"/>
</dbReference>
<evidence type="ECO:0000256" key="1">
    <source>
        <dbReference type="SAM" id="Phobius"/>
    </source>
</evidence>
<gene>
    <name evidence="2" type="ORF">B456_006G226800</name>
</gene>
<dbReference type="STRING" id="29730.A0A0D2S867"/>
<dbReference type="OMA" id="HWRIDTV"/>
<keyword evidence="3" id="KW-1185">Reference proteome</keyword>
<dbReference type="eggNOG" id="ENOG502S3MV">
    <property type="taxonomic scope" value="Eukaryota"/>
</dbReference>
<protein>
    <submittedName>
        <fullName evidence="2">Uncharacterized protein</fullName>
    </submittedName>
</protein>